<dbReference type="GeneID" id="39729641"/>
<sequence length="274" mass="32136">MYFYQDSYIFQYGKLEPNYEYTIGDNYEYVYLKTEEGYLHKCWFIKAEGQEKKPVILYFLGSGGIIEKHIDVFNKMIENLSVDIFSCSNRGSGTNEGKPTEKDLYKDAEIYLNYLKKENIPHIFVFGSSMGGAVAIEMALRHQDYITGLIIQNTFLSLKKLAKYTYPFLYYCLINYNLIIRSKMDNESKIKEIHIPTLFNISLKDKVVPPFHSNLLHELCPSIFKFLYLSPNGTHANITKDDEVKYYASFKEFVEFSVFLKERNEEKKNELLDN</sequence>
<evidence type="ECO:0000259" key="1">
    <source>
        <dbReference type="Pfam" id="PF12146"/>
    </source>
</evidence>
<dbReference type="EMBL" id="CVMV01000016">
    <property type="protein sequence ID" value="CRG93410.1"/>
    <property type="molecule type" value="Genomic_DNA"/>
</dbReference>
<dbReference type="OMA" id="QYWTSED"/>
<dbReference type="PANTHER" id="PTHR12277">
    <property type="entry name" value="ALPHA/BETA HYDROLASE DOMAIN-CONTAINING PROTEIN"/>
    <property type="match status" value="1"/>
</dbReference>
<evidence type="ECO:0000313" key="2">
    <source>
        <dbReference type="EMBL" id="CRG93410.1"/>
    </source>
</evidence>
<dbReference type="RefSeq" id="XP_028526232.1">
    <property type="nucleotide sequence ID" value="XM_028673932.1"/>
</dbReference>
<dbReference type="Proteomes" id="UP000220797">
    <property type="component" value="Unassembled WGS sequence"/>
</dbReference>
<dbReference type="Pfam" id="PF12146">
    <property type="entry name" value="Hydrolase_4"/>
    <property type="match status" value="1"/>
</dbReference>
<dbReference type="Gene3D" id="3.40.50.1820">
    <property type="entry name" value="alpha/beta hydrolase"/>
    <property type="match status" value="1"/>
</dbReference>
<comment type="caution">
    <text evidence="2">The sequence shown here is derived from an EMBL/GenBank/DDBJ whole genome shotgun (WGS) entry which is preliminary data.</text>
</comment>
<protein>
    <recommendedName>
        <fullName evidence="1">Serine aminopeptidase S33 domain-containing protein</fullName>
    </recommendedName>
</protein>
<keyword evidence="3" id="KW-1185">Reference proteome</keyword>
<dbReference type="AlphaFoldDB" id="A0A1J1GQU3"/>
<dbReference type="GO" id="GO:0016020">
    <property type="term" value="C:membrane"/>
    <property type="evidence" value="ECO:0007669"/>
    <property type="project" value="TreeGrafter"/>
</dbReference>
<dbReference type="PANTHER" id="PTHR12277:SF81">
    <property type="entry name" value="PROTEIN ABHD13"/>
    <property type="match status" value="1"/>
</dbReference>
<reference evidence="2" key="1">
    <citation type="submission" date="2015-04" db="EMBL/GenBank/DDBJ databases">
        <authorList>
            <consortium name="Pathogen Informatics"/>
        </authorList>
    </citation>
    <scope>NUCLEOTIDE SEQUENCE [LARGE SCALE GENOMIC DNA]</scope>
    <source>
        <strain evidence="2">8A</strain>
    </source>
</reference>
<name>A0A1J1GQU3_PLAGA</name>
<evidence type="ECO:0000313" key="3">
    <source>
        <dbReference type="Proteomes" id="UP000220797"/>
    </source>
</evidence>
<dbReference type="InterPro" id="IPR029058">
    <property type="entry name" value="AB_hydrolase_fold"/>
</dbReference>
<proteinExistence type="predicted"/>
<gene>
    <name evidence="2" type="ORF">PGAL8A_00111600</name>
</gene>
<dbReference type="GO" id="GO:0008474">
    <property type="term" value="F:palmitoyl-(protein) hydrolase activity"/>
    <property type="evidence" value="ECO:0007669"/>
    <property type="project" value="TreeGrafter"/>
</dbReference>
<dbReference type="InterPro" id="IPR022742">
    <property type="entry name" value="Hydrolase_4"/>
</dbReference>
<dbReference type="SUPFAM" id="SSF53474">
    <property type="entry name" value="alpha/beta-Hydrolases"/>
    <property type="match status" value="1"/>
</dbReference>
<feature type="domain" description="Serine aminopeptidase S33" evidence="1">
    <location>
        <begin position="80"/>
        <end position="160"/>
    </location>
</feature>
<dbReference type="VEuPathDB" id="PlasmoDB:PGAL8A_00111600"/>
<accession>A0A1J1GQU3</accession>
<organism evidence="2 3">
    <name type="scientific">Plasmodium gallinaceum</name>
    <dbReference type="NCBI Taxonomy" id="5849"/>
    <lineage>
        <taxon>Eukaryota</taxon>
        <taxon>Sar</taxon>
        <taxon>Alveolata</taxon>
        <taxon>Apicomplexa</taxon>
        <taxon>Aconoidasida</taxon>
        <taxon>Haemosporida</taxon>
        <taxon>Plasmodiidae</taxon>
        <taxon>Plasmodium</taxon>
        <taxon>Plasmodium (Haemamoeba)</taxon>
    </lineage>
</organism>
<dbReference type="OrthoDB" id="10249433at2759"/>